<feature type="domain" description="RNA-binding S4" evidence="10">
    <location>
        <begin position="98"/>
        <end position="158"/>
    </location>
</feature>
<dbReference type="EMBL" id="LCBS01000004">
    <property type="protein sequence ID" value="KKS17287.1"/>
    <property type="molecule type" value="Genomic_DNA"/>
</dbReference>
<dbReference type="InterPro" id="IPR036986">
    <property type="entry name" value="S4_RNA-bd_sf"/>
</dbReference>
<evidence type="ECO:0000256" key="4">
    <source>
        <dbReference type="ARBA" id="ARBA00022980"/>
    </source>
</evidence>
<evidence type="ECO:0000259" key="11">
    <source>
        <dbReference type="SMART" id="SM01390"/>
    </source>
</evidence>
<dbReference type="InterPro" id="IPR022801">
    <property type="entry name" value="Ribosomal_uS4"/>
</dbReference>
<dbReference type="NCBIfam" id="TIGR01017">
    <property type="entry name" value="rpsD_bact"/>
    <property type="match status" value="1"/>
</dbReference>
<comment type="function">
    <text evidence="7">One of the primary rRNA binding proteins, it binds directly to 16S rRNA where it nucleates assembly of the body of the 30S subunit.</text>
</comment>
<evidence type="ECO:0000256" key="5">
    <source>
        <dbReference type="ARBA" id="ARBA00023274"/>
    </source>
</evidence>
<dbReference type="HAMAP" id="MF_01306_B">
    <property type="entry name" value="Ribosomal_uS4_B"/>
    <property type="match status" value="1"/>
</dbReference>
<dbReference type="InterPro" id="IPR002942">
    <property type="entry name" value="S4_RNA-bd"/>
</dbReference>
<dbReference type="GO" id="GO:0003735">
    <property type="term" value="F:structural constituent of ribosome"/>
    <property type="evidence" value="ECO:0007669"/>
    <property type="project" value="InterPro"/>
</dbReference>
<dbReference type="GO" id="GO:0042274">
    <property type="term" value="P:ribosomal small subunit biogenesis"/>
    <property type="evidence" value="ECO:0007669"/>
    <property type="project" value="TreeGrafter"/>
</dbReference>
<comment type="function">
    <text evidence="7">With S5 and S12 plays an important role in translational accuracy.</text>
</comment>
<dbReference type="Pfam" id="PF00163">
    <property type="entry name" value="Ribosomal_S4"/>
    <property type="match status" value="1"/>
</dbReference>
<feature type="domain" description="Small ribosomal subunit protein uS4 N-terminal" evidence="11">
    <location>
        <begin position="6"/>
        <end position="97"/>
    </location>
</feature>
<dbReference type="SUPFAM" id="SSF55174">
    <property type="entry name" value="Alpha-L RNA-binding motif"/>
    <property type="match status" value="1"/>
</dbReference>
<evidence type="ECO:0000256" key="1">
    <source>
        <dbReference type="ARBA" id="ARBA00007465"/>
    </source>
</evidence>
<dbReference type="PROSITE" id="PS00632">
    <property type="entry name" value="RIBOSOMAL_S4"/>
    <property type="match status" value="1"/>
</dbReference>
<dbReference type="InterPro" id="IPR018079">
    <property type="entry name" value="Ribosomal_uS4_CS"/>
</dbReference>
<dbReference type="FunFam" id="3.10.290.10:FF:000001">
    <property type="entry name" value="30S ribosomal protein S4"/>
    <property type="match status" value="1"/>
</dbReference>
<dbReference type="PATRIC" id="fig|1619112.3.peg.264"/>
<proteinExistence type="inferred from homology"/>
<evidence type="ECO:0000313" key="13">
    <source>
        <dbReference type="Proteomes" id="UP000034163"/>
    </source>
</evidence>
<name>A0A0G0WYS4_UNCKA</name>
<feature type="compositionally biased region" description="Basic and acidic residues" evidence="9">
    <location>
        <begin position="9"/>
        <end position="21"/>
    </location>
</feature>
<dbReference type="NCBIfam" id="NF003717">
    <property type="entry name" value="PRK05327.1"/>
    <property type="match status" value="1"/>
</dbReference>
<keyword evidence="4 7" id="KW-0689">Ribosomal protein</keyword>
<dbReference type="AlphaFoldDB" id="A0A0G0WYS4"/>
<dbReference type="CDD" id="cd00165">
    <property type="entry name" value="S4"/>
    <property type="match status" value="1"/>
</dbReference>
<evidence type="ECO:0000256" key="3">
    <source>
        <dbReference type="ARBA" id="ARBA00022884"/>
    </source>
</evidence>
<dbReference type="SMART" id="SM01390">
    <property type="entry name" value="Ribosomal_S4"/>
    <property type="match status" value="1"/>
</dbReference>
<evidence type="ECO:0000256" key="2">
    <source>
        <dbReference type="ARBA" id="ARBA00022730"/>
    </source>
</evidence>
<dbReference type="Gene3D" id="1.10.1050.10">
    <property type="entry name" value="Ribosomal Protein S4 Delta 41, Chain A, domain 1"/>
    <property type="match status" value="1"/>
</dbReference>
<reference evidence="12 13" key="1">
    <citation type="journal article" date="2015" name="Nature">
        <title>rRNA introns, odd ribosomes, and small enigmatic genomes across a large radiation of phyla.</title>
        <authorList>
            <person name="Brown C.T."/>
            <person name="Hug L.A."/>
            <person name="Thomas B.C."/>
            <person name="Sharon I."/>
            <person name="Castelle C.J."/>
            <person name="Singh A."/>
            <person name="Wilkins M.J."/>
            <person name="Williams K.H."/>
            <person name="Banfield J.F."/>
        </authorList>
    </citation>
    <scope>NUCLEOTIDE SEQUENCE [LARGE SCALE GENOMIC DNA]</scope>
</reference>
<keyword evidence="3 7" id="KW-0694">RNA-binding</keyword>
<protein>
    <recommendedName>
        <fullName evidence="6 7">Small ribosomal subunit protein uS4</fullName>
    </recommendedName>
</protein>
<evidence type="ECO:0000256" key="9">
    <source>
        <dbReference type="SAM" id="MobiDB-lite"/>
    </source>
</evidence>
<evidence type="ECO:0000256" key="6">
    <source>
        <dbReference type="ARBA" id="ARBA00035254"/>
    </source>
</evidence>
<accession>A0A0G0WYS4</accession>
<feature type="region of interest" description="Disordered" evidence="9">
    <location>
        <begin position="1"/>
        <end position="21"/>
    </location>
</feature>
<comment type="caution">
    <text evidence="12">The sequence shown here is derived from an EMBL/GenBank/DDBJ whole genome shotgun (WGS) entry which is preliminary data.</text>
</comment>
<evidence type="ECO:0000259" key="10">
    <source>
        <dbReference type="SMART" id="SM00363"/>
    </source>
</evidence>
<evidence type="ECO:0000256" key="8">
    <source>
        <dbReference type="RuleBase" id="RU003699"/>
    </source>
</evidence>
<dbReference type="GO" id="GO:0015935">
    <property type="term" value="C:small ribosomal subunit"/>
    <property type="evidence" value="ECO:0007669"/>
    <property type="project" value="InterPro"/>
</dbReference>
<dbReference type="PANTHER" id="PTHR11831:SF4">
    <property type="entry name" value="SMALL RIBOSOMAL SUBUNIT PROTEIN US4M"/>
    <property type="match status" value="1"/>
</dbReference>
<keyword evidence="5 7" id="KW-0687">Ribonucleoprotein</keyword>
<dbReference type="Proteomes" id="UP000034163">
    <property type="component" value="Unassembled WGS sequence"/>
</dbReference>
<comment type="similarity">
    <text evidence="1 7 8">Belongs to the universal ribosomal protein uS4 family.</text>
</comment>
<dbReference type="PROSITE" id="PS50889">
    <property type="entry name" value="S4"/>
    <property type="match status" value="1"/>
</dbReference>
<dbReference type="SMART" id="SM00363">
    <property type="entry name" value="S4"/>
    <property type="match status" value="1"/>
</dbReference>
<dbReference type="GO" id="GO:0006412">
    <property type="term" value="P:translation"/>
    <property type="evidence" value="ECO:0007669"/>
    <property type="project" value="UniProtKB-UniRule"/>
</dbReference>
<dbReference type="PANTHER" id="PTHR11831">
    <property type="entry name" value="30S 40S RIBOSOMAL PROTEIN"/>
    <property type="match status" value="1"/>
</dbReference>
<comment type="subunit">
    <text evidence="7">Part of the 30S ribosomal subunit. Contacts protein S5. The interaction surface between S4 and S5 is involved in control of translational fidelity.</text>
</comment>
<organism evidence="12 13">
    <name type="scientific">candidate division WWE3 bacterium GW2011_GWB1_41_6</name>
    <dbReference type="NCBI Taxonomy" id="1619112"/>
    <lineage>
        <taxon>Bacteria</taxon>
        <taxon>Katanobacteria</taxon>
    </lineage>
</organism>
<dbReference type="GO" id="GO:0019843">
    <property type="term" value="F:rRNA binding"/>
    <property type="evidence" value="ECO:0007669"/>
    <property type="project" value="UniProtKB-UniRule"/>
</dbReference>
<gene>
    <name evidence="7" type="primary">rpsD</name>
    <name evidence="12" type="ORF">UU72_C0004G0026</name>
</gene>
<sequence>MLRMGRYTGPKDRLSRREGKELFGRQREALQRRLKQPPGQHGERRASRMSTYGVQFREKQGVKRMYGLRERQFKRFLVLAYKNKDIPTGTALLQLLEQRLDNVVYRLGMAKTRPQARQFVSQGHILVNSAVLNVPSYIVKPGDVISMTQKMFANPFVLDILKQTQYIPAWMEVKEGAGHVLRVPERDEMDKDINEDLIIGFYSR</sequence>
<evidence type="ECO:0000256" key="7">
    <source>
        <dbReference type="HAMAP-Rule" id="MF_01306"/>
    </source>
</evidence>
<dbReference type="InterPro" id="IPR001912">
    <property type="entry name" value="Ribosomal_uS4_N"/>
</dbReference>
<evidence type="ECO:0000313" key="12">
    <source>
        <dbReference type="EMBL" id="KKS17287.1"/>
    </source>
</evidence>
<dbReference type="InterPro" id="IPR005709">
    <property type="entry name" value="Ribosomal_uS4_bac-type"/>
</dbReference>
<dbReference type="Gene3D" id="3.10.290.10">
    <property type="entry name" value="RNA-binding S4 domain"/>
    <property type="match status" value="1"/>
</dbReference>
<keyword evidence="2 7" id="KW-0699">rRNA-binding</keyword>
<dbReference type="Pfam" id="PF01479">
    <property type="entry name" value="S4"/>
    <property type="match status" value="1"/>
</dbReference>